<accession>A1C5E5</accession>
<reference evidence="4 5" key="1">
    <citation type="journal article" date="2008" name="PLoS Genet.">
        <title>Genomic islands in the pathogenic filamentous fungus Aspergillus fumigatus.</title>
        <authorList>
            <person name="Fedorova N.D."/>
            <person name="Khaldi N."/>
            <person name="Joardar V.S."/>
            <person name="Maiti R."/>
            <person name="Amedeo P."/>
            <person name="Anderson M.J."/>
            <person name="Crabtree J."/>
            <person name="Silva J.C."/>
            <person name="Badger J.H."/>
            <person name="Albarraq A."/>
            <person name="Angiuoli S."/>
            <person name="Bussey H."/>
            <person name="Bowyer P."/>
            <person name="Cotty P.J."/>
            <person name="Dyer P.S."/>
            <person name="Egan A."/>
            <person name="Galens K."/>
            <person name="Fraser-Liggett C.M."/>
            <person name="Haas B.J."/>
            <person name="Inman J.M."/>
            <person name="Kent R."/>
            <person name="Lemieux S."/>
            <person name="Malavazi I."/>
            <person name="Orvis J."/>
            <person name="Roemer T."/>
            <person name="Ronning C.M."/>
            <person name="Sundaram J.P."/>
            <person name="Sutton G."/>
            <person name="Turner G."/>
            <person name="Venter J.C."/>
            <person name="White O.R."/>
            <person name="Whitty B.R."/>
            <person name="Youngman P."/>
            <person name="Wolfe K.H."/>
            <person name="Goldman G.H."/>
            <person name="Wortman J.R."/>
            <person name="Jiang B."/>
            <person name="Denning D.W."/>
            <person name="Nierman W.C."/>
        </authorList>
    </citation>
    <scope>NUCLEOTIDE SEQUENCE [LARGE SCALE GENOMIC DNA]</scope>
    <source>
        <strain evidence="5">ATCC 1007 / CBS 513.65 / DSM 816 / NCTC 3887 / NRRL 1</strain>
    </source>
</reference>
<organism evidence="4 5">
    <name type="scientific">Aspergillus clavatus (strain ATCC 1007 / CBS 513.65 / DSM 816 / NCTC 3887 / NRRL 1 / QM 1276 / 107)</name>
    <dbReference type="NCBI Taxonomy" id="344612"/>
    <lineage>
        <taxon>Eukaryota</taxon>
        <taxon>Fungi</taxon>
        <taxon>Dikarya</taxon>
        <taxon>Ascomycota</taxon>
        <taxon>Pezizomycotina</taxon>
        <taxon>Eurotiomycetes</taxon>
        <taxon>Eurotiomycetidae</taxon>
        <taxon>Eurotiales</taxon>
        <taxon>Aspergillaceae</taxon>
        <taxon>Aspergillus</taxon>
        <taxon>Aspergillus subgen. Fumigati</taxon>
    </lineage>
</organism>
<feature type="domain" description="NADP-dependent oxidoreductase" evidence="3">
    <location>
        <begin position="7"/>
        <end position="301"/>
    </location>
</feature>
<dbReference type="OrthoDB" id="48988at2759"/>
<gene>
    <name evidence="4" type="ORF">ACLA_003250</name>
</gene>
<dbReference type="AlphaFoldDB" id="A1C5E5"/>
<dbReference type="Proteomes" id="UP000006701">
    <property type="component" value="Unassembled WGS sequence"/>
</dbReference>
<dbReference type="KEGG" id="act:ACLA_003250"/>
<evidence type="ECO:0000313" key="4">
    <source>
        <dbReference type="EMBL" id="EAW14913.1"/>
    </source>
</evidence>
<dbReference type="GeneID" id="4708489"/>
<evidence type="ECO:0000256" key="2">
    <source>
        <dbReference type="ARBA" id="ARBA00038157"/>
    </source>
</evidence>
<dbReference type="InterPro" id="IPR036812">
    <property type="entry name" value="NAD(P)_OxRdtase_dom_sf"/>
</dbReference>
<dbReference type="OMA" id="IFYIHAP"/>
<keyword evidence="5" id="KW-1185">Reference proteome</keyword>
<proteinExistence type="inferred from homology"/>
<dbReference type="Gene3D" id="3.20.20.100">
    <property type="entry name" value="NADP-dependent oxidoreductase domain"/>
    <property type="match status" value="1"/>
</dbReference>
<dbReference type="PANTHER" id="PTHR43364:SF4">
    <property type="entry name" value="NAD(P)-LINKED OXIDOREDUCTASE SUPERFAMILY PROTEIN"/>
    <property type="match status" value="1"/>
</dbReference>
<dbReference type="RefSeq" id="XP_001276339.1">
    <property type="nucleotide sequence ID" value="XM_001276338.1"/>
</dbReference>
<protein>
    <submittedName>
        <fullName evidence="4">Aldehyde reductase (GliO), putative</fullName>
    </submittedName>
</protein>
<dbReference type="InterPro" id="IPR050523">
    <property type="entry name" value="AKR_Detox_Biosynth"/>
</dbReference>
<evidence type="ECO:0000256" key="1">
    <source>
        <dbReference type="ARBA" id="ARBA00023002"/>
    </source>
</evidence>
<dbReference type="HOGENOM" id="CLU_023205_1_1_1"/>
<comment type="similarity">
    <text evidence="2">Belongs to the aldo/keto reductase family. Aldo/keto reductase 2 subfamily.</text>
</comment>
<dbReference type="InterPro" id="IPR023210">
    <property type="entry name" value="NADP_OxRdtase_dom"/>
</dbReference>
<dbReference type="GO" id="GO:0016491">
    <property type="term" value="F:oxidoreductase activity"/>
    <property type="evidence" value="ECO:0007669"/>
    <property type="project" value="UniProtKB-KW"/>
</dbReference>
<dbReference type="PANTHER" id="PTHR43364">
    <property type="entry name" value="NADH-SPECIFIC METHYLGLYOXAL REDUCTASE-RELATED"/>
    <property type="match status" value="1"/>
</dbReference>
<dbReference type="Pfam" id="PF00248">
    <property type="entry name" value="Aldo_ket_red"/>
    <property type="match status" value="1"/>
</dbReference>
<keyword evidence="1" id="KW-0560">Oxidoreductase</keyword>
<dbReference type="EMBL" id="DS027004">
    <property type="protein sequence ID" value="EAW14913.1"/>
    <property type="molecule type" value="Genomic_DNA"/>
</dbReference>
<dbReference type="VEuPathDB" id="FungiDB:ACLA_003250"/>
<evidence type="ECO:0000313" key="5">
    <source>
        <dbReference type="Proteomes" id="UP000006701"/>
    </source>
</evidence>
<dbReference type="SUPFAM" id="SSF51430">
    <property type="entry name" value="NAD(P)-linked oxidoreductase"/>
    <property type="match status" value="1"/>
</dbReference>
<evidence type="ECO:0000259" key="3">
    <source>
        <dbReference type="Pfam" id="PF00248"/>
    </source>
</evidence>
<dbReference type="eggNOG" id="ENOG502R41Z">
    <property type="taxonomic scope" value="Eukaryota"/>
</dbReference>
<sequence length="316" mass="34937">MAPSRLEIVFGGALFGQSPESSTPEYVQEFLQVLAQNNVKQIDTAQVYATSEELLGQVGAAKRFMIDTKVAAGFIPGSGSKEGIVKIGNESLQKLDTDQMNVYYLHAPDRETPLEETLAGIDELYLLRLVQLRANEVLDVVRVAKEKGFVAPSVYQGNYNAVSRRVETELLPVLREHNIRFYAYSPIAGGFLTKTKEQLLGGGEGRWDPNSPFGKVYHSVYGNPLMLDALDEWGSIASSAGVSKAELAYRWIFYHSDLRRELNDAVVVGASRISQLEQTLAAIEHGPLDADSVKRIDAIWEKIKDVAPLDNFNRSS</sequence>
<name>A1C5E5_ASPCL</name>
<dbReference type="CDD" id="cd19075">
    <property type="entry name" value="AKR_AKR7A1-5"/>
    <property type="match status" value="1"/>
</dbReference>